<dbReference type="EMBL" id="CP138858">
    <property type="protein sequence ID" value="WPJ95551.1"/>
    <property type="molecule type" value="Genomic_DNA"/>
</dbReference>
<dbReference type="PANTHER" id="PTHR30146:SF24">
    <property type="entry name" value="XYLOSE OPERON REGULATORY PROTEIN"/>
    <property type="match status" value="1"/>
</dbReference>
<evidence type="ECO:0000313" key="6">
    <source>
        <dbReference type="Proteomes" id="UP001324993"/>
    </source>
</evidence>
<dbReference type="Pfam" id="PF12833">
    <property type="entry name" value="HTH_18"/>
    <property type="match status" value="1"/>
</dbReference>
<keyword evidence="6" id="KW-1185">Reference proteome</keyword>
<evidence type="ECO:0000259" key="4">
    <source>
        <dbReference type="PROSITE" id="PS01124"/>
    </source>
</evidence>
<accession>A0ABZ0RJH2</accession>
<proteinExistence type="predicted"/>
<dbReference type="InterPro" id="IPR046335">
    <property type="entry name" value="LacI/GalR-like_sensor"/>
</dbReference>
<dbReference type="RefSeq" id="WP_319832430.1">
    <property type="nucleotide sequence ID" value="NZ_CP138858.1"/>
</dbReference>
<dbReference type="PANTHER" id="PTHR30146">
    <property type="entry name" value="LACI-RELATED TRANSCRIPTIONAL REPRESSOR"/>
    <property type="match status" value="1"/>
</dbReference>
<organism evidence="5 6">
    <name type="scientific">Coraliomargarita algicola</name>
    <dbReference type="NCBI Taxonomy" id="3092156"/>
    <lineage>
        <taxon>Bacteria</taxon>
        <taxon>Pseudomonadati</taxon>
        <taxon>Verrucomicrobiota</taxon>
        <taxon>Opitutia</taxon>
        <taxon>Puniceicoccales</taxon>
        <taxon>Coraliomargaritaceae</taxon>
        <taxon>Coraliomargarita</taxon>
    </lineage>
</organism>
<dbReference type="SUPFAM" id="SSF53822">
    <property type="entry name" value="Periplasmic binding protein-like I"/>
    <property type="match status" value="1"/>
</dbReference>
<dbReference type="Pfam" id="PF13377">
    <property type="entry name" value="Peripla_BP_3"/>
    <property type="match status" value="1"/>
</dbReference>
<dbReference type="InterPro" id="IPR009057">
    <property type="entry name" value="Homeodomain-like_sf"/>
</dbReference>
<name>A0ABZ0RJH2_9BACT</name>
<evidence type="ECO:0000256" key="1">
    <source>
        <dbReference type="ARBA" id="ARBA00023015"/>
    </source>
</evidence>
<sequence length="371" mass="40970">MTTPLKIAICISHQYEFTRQRTVGAGQYAIERGWDVEIIQSASIESLHAIENTNIDGIITFGCDQNLSRWAESRRIPIIETARPIHPEYPHPCVVPDEAQIGRLAFEHLSLNPRAALAFIGNTSNPHSIARQAGFEKQVLAADLELRVLDTDNASTTKAIVPWLQALPTPTAIFTFDCTLGRKLIEACKLAGKAIPESISVLTVGQDEILCSLIQPPMSSIQIPSRRIGQQAAMLLEKRIHGEATPSITLVEASEIIARRSTRADYSDDPLVRKALEYITSKCHQALSVSEVAMAVGTNRRTLERRFNSNRGRSIHSEISARRIEKARELLRSSSLPIESIAEDLQYSSAASFSRAFKAATGCPPKLIRKK</sequence>
<keyword evidence="3" id="KW-0804">Transcription</keyword>
<dbReference type="SUPFAM" id="SSF46689">
    <property type="entry name" value="Homeodomain-like"/>
    <property type="match status" value="2"/>
</dbReference>
<dbReference type="Proteomes" id="UP001324993">
    <property type="component" value="Chromosome"/>
</dbReference>
<keyword evidence="2" id="KW-0238">DNA-binding</keyword>
<protein>
    <submittedName>
        <fullName evidence="5">Helix-turn-helix domain-containing protein</fullName>
    </submittedName>
</protein>
<dbReference type="InterPro" id="IPR028082">
    <property type="entry name" value="Peripla_BP_I"/>
</dbReference>
<dbReference type="InterPro" id="IPR018060">
    <property type="entry name" value="HTH_AraC"/>
</dbReference>
<reference evidence="5 6" key="1">
    <citation type="submission" date="2023-11" db="EMBL/GenBank/DDBJ databases">
        <title>Coraliomargarita sp. nov., isolated from marine algae.</title>
        <authorList>
            <person name="Lee J.K."/>
            <person name="Baek J.H."/>
            <person name="Kim J.M."/>
            <person name="Choi D.G."/>
            <person name="Jeon C.O."/>
        </authorList>
    </citation>
    <scope>NUCLEOTIDE SEQUENCE [LARGE SCALE GENOMIC DNA]</scope>
    <source>
        <strain evidence="5 6">J2-16</strain>
    </source>
</reference>
<feature type="domain" description="HTH araC/xylS-type" evidence="4">
    <location>
        <begin position="273"/>
        <end position="371"/>
    </location>
</feature>
<dbReference type="PROSITE" id="PS00041">
    <property type="entry name" value="HTH_ARAC_FAMILY_1"/>
    <property type="match status" value="1"/>
</dbReference>
<dbReference type="SMART" id="SM00342">
    <property type="entry name" value="HTH_ARAC"/>
    <property type="match status" value="1"/>
</dbReference>
<evidence type="ECO:0000256" key="2">
    <source>
        <dbReference type="ARBA" id="ARBA00023125"/>
    </source>
</evidence>
<evidence type="ECO:0000313" key="5">
    <source>
        <dbReference type="EMBL" id="WPJ95551.1"/>
    </source>
</evidence>
<dbReference type="Gene3D" id="3.40.50.2300">
    <property type="match status" value="2"/>
</dbReference>
<dbReference type="Gene3D" id="1.10.10.60">
    <property type="entry name" value="Homeodomain-like"/>
    <property type="match status" value="1"/>
</dbReference>
<dbReference type="InterPro" id="IPR018062">
    <property type="entry name" value="HTH_AraC-typ_CS"/>
</dbReference>
<evidence type="ECO:0000256" key="3">
    <source>
        <dbReference type="ARBA" id="ARBA00023163"/>
    </source>
</evidence>
<gene>
    <name evidence="5" type="ORF">SH580_19215</name>
</gene>
<keyword evidence="1" id="KW-0805">Transcription regulation</keyword>
<dbReference type="PROSITE" id="PS01124">
    <property type="entry name" value="HTH_ARAC_FAMILY_2"/>
    <property type="match status" value="1"/>
</dbReference>